<dbReference type="Proteomes" id="UP000001646">
    <property type="component" value="Unplaced"/>
</dbReference>
<dbReference type="InParanoid" id="H9GCQ2"/>
<reference evidence="5" key="1">
    <citation type="submission" date="2009-12" db="EMBL/GenBank/DDBJ databases">
        <title>The Genome Sequence of Anolis carolinensis (Green Anole Lizard).</title>
        <authorList>
            <consortium name="The Genome Sequencing Platform"/>
            <person name="Di Palma F."/>
            <person name="Alfoldi J."/>
            <person name="Heiman D."/>
            <person name="Young S."/>
            <person name="Grabherr M."/>
            <person name="Johnson J."/>
            <person name="Lander E.S."/>
            <person name="Lindblad-Toh K."/>
        </authorList>
    </citation>
    <scope>NUCLEOTIDE SEQUENCE [LARGE SCALE GENOMIC DNA]</scope>
    <source>
        <strain evidence="5">JBL SC #1</strain>
    </source>
</reference>
<evidence type="ECO:0000259" key="4">
    <source>
        <dbReference type="PROSITE" id="PS50304"/>
    </source>
</evidence>
<feature type="region of interest" description="Disordered" evidence="2">
    <location>
        <begin position="245"/>
        <end position="290"/>
    </location>
</feature>
<feature type="domain" description="Tudor" evidence="4">
    <location>
        <begin position="355"/>
        <end position="414"/>
    </location>
</feature>
<dbReference type="STRING" id="28377.ENSACAP00000007335"/>
<keyword evidence="3" id="KW-0472">Membrane</keyword>
<dbReference type="GO" id="GO:0005739">
    <property type="term" value="C:mitochondrion"/>
    <property type="evidence" value="ECO:0007669"/>
    <property type="project" value="UniProtKB-ARBA"/>
</dbReference>
<feature type="compositionally biased region" description="Basic and acidic residues" evidence="2">
    <location>
        <begin position="261"/>
        <end position="280"/>
    </location>
</feature>
<dbReference type="InterPro" id="IPR036612">
    <property type="entry name" value="KH_dom_type_1_sf"/>
</dbReference>
<dbReference type="PROSITE" id="PS50084">
    <property type="entry name" value="KH_TYPE_1"/>
    <property type="match status" value="2"/>
</dbReference>
<dbReference type="SUPFAM" id="SSF63748">
    <property type="entry name" value="Tudor/PWWP/MBT"/>
    <property type="match status" value="1"/>
</dbReference>
<dbReference type="GO" id="GO:0043186">
    <property type="term" value="C:P granule"/>
    <property type="evidence" value="ECO:0000318"/>
    <property type="project" value="GO_Central"/>
</dbReference>
<dbReference type="GO" id="GO:0007283">
    <property type="term" value="P:spermatogenesis"/>
    <property type="evidence" value="ECO:0000318"/>
    <property type="project" value="GO_Central"/>
</dbReference>
<dbReference type="PANTHER" id="PTHR22948">
    <property type="entry name" value="TUDOR DOMAIN CONTAINING PROTEIN"/>
    <property type="match status" value="1"/>
</dbReference>
<dbReference type="GeneTree" id="ENSGT00940000159364"/>
<keyword evidence="3" id="KW-1133">Transmembrane helix</keyword>
<evidence type="ECO:0000256" key="3">
    <source>
        <dbReference type="SAM" id="Phobius"/>
    </source>
</evidence>
<evidence type="ECO:0000256" key="1">
    <source>
        <dbReference type="PROSITE-ProRule" id="PRU00117"/>
    </source>
</evidence>
<dbReference type="PANTHER" id="PTHR22948:SF18">
    <property type="entry name" value="TUDOR AND KH DOMAIN-CONTAINING PROTEIN"/>
    <property type="match status" value="1"/>
</dbReference>
<dbReference type="HOGENOM" id="CLU_023629_1_0_1"/>
<dbReference type="Pfam" id="PF00567">
    <property type="entry name" value="TUDOR"/>
    <property type="match status" value="1"/>
</dbReference>
<keyword evidence="1" id="KW-0694">RNA-binding</keyword>
<reference evidence="5" key="2">
    <citation type="submission" date="2025-08" db="UniProtKB">
        <authorList>
            <consortium name="Ensembl"/>
        </authorList>
    </citation>
    <scope>IDENTIFICATION</scope>
</reference>
<dbReference type="Gene3D" id="3.30.1370.10">
    <property type="entry name" value="K Homology domain, type 1"/>
    <property type="match status" value="2"/>
</dbReference>
<dbReference type="Ensembl" id="ENSACAT00000007491.4">
    <property type="protein sequence ID" value="ENSACAP00000007335.4"/>
    <property type="gene ID" value="ENSACAG00000007457.4"/>
</dbReference>
<dbReference type="Gene3D" id="2.40.50.90">
    <property type="match status" value="1"/>
</dbReference>
<dbReference type="CDD" id="cd20412">
    <property type="entry name" value="Tudor_TDRD2"/>
    <property type="match status" value="1"/>
</dbReference>
<dbReference type="SUPFAM" id="SSF54791">
    <property type="entry name" value="Eukaryotic type KH-domain (KH-domain type I)"/>
    <property type="match status" value="2"/>
</dbReference>
<dbReference type="InterPro" id="IPR035437">
    <property type="entry name" value="SNase_OB-fold_sf"/>
</dbReference>
<dbReference type="Gene3D" id="2.30.30.140">
    <property type="match status" value="1"/>
</dbReference>
<keyword evidence="6" id="KW-1185">Reference proteome</keyword>
<dbReference type="FunFam" id="3.30.1370.10:FF:000056">
    <property type="entry name" value="Tudor and KH domain containing"/>
    <property type="match status" value="1"/>
</dbReference>
<name>H9GCQ2_ANOCA</name>
<dbReference type="AlphaFoldDB" id="H9GCQ2"/>
<protein>
    <recommendedName>
        <fullName evidence="4">Tudor domain-containing protein</fullName>
    </recommendedName>
</protein>
<dbReference type="InterPro" id="IPR050621">
    <property type="entry name" value="Tudor_domain_containing"/>
</dbReference>
<dbReference type="eggNOG" id="KOG2279">
    <property type="taxonomic scope" value="Eukaryota"/>
</dbReference>
<dbReference type="InterPro" id="IPR002999">
    <property type="entry name" value="Tudor"/>
</dbReference>
<accession>H9GCQ2</accession>
<dbReference type="Pfam" id="PF00013">
    <property type="entry name" value="KH_1"/>
    <property type="match status" value="2"/>
</dbReference>
<evidence type="ECO:0000313" key="5">
    <source>
        <dbReference type="Ensembl" id="ENSACAP00000007335.4"/>
    </source>
</evidence>
<organism evidence="5 6">
    <name type="scientific">Anolis carolinensis</name>
    <name type="common">Green anole</name>
    <name type="synonym">American chameleon</name>
    <dbReference type="NCBI Taxonomy" id="28377"/>
    <lineage>
        <taxon>Eukaryota</taxon>
        <taxon>Metazoa</taxon>
        <taxon>Chordata</taxon>
        <taxon>Craniata</taxon>
        <taxon>Vertebrata</taxon>
        <taxon>Euteleostomi</taxon>
        <taxon>Lepidosauria</taxon>
        <taxon>Squamata</taxon>
        <taxon>Bifurcata</taxon>
        <taxon>Unidentata</taxon>
        <taxon>Episquamata</taxon>
        <taxon>Toxicofera</taxon>
        <taxon>Iguania</taxon>
        <taxon>Dactyloidae</taxon>
        <taxon>Anolis</taxon>
    </lineage>
</organism>
<keyword evidence="3" id="KW-0812">Transmembrane</keyword>
<dbReference type="SMART" id="SM00333">
    <property type="entry name" value="TUDOR"/>
    <property type="match status" value="1"/>
</dbReference>
<dbReference type="Bgee" id="ENSACAG00000007457">
    <property type="expression patterns" value="Expressed in ovary and 4 other cell types or tissues"/>
</dbReference>
<dbReference type="InterPro" id="IPR004087">
    <property type="entry name" value="KH_dom"/>
</dbReference>
<dbReference type="GO" id="GO:0034587">
    <property type="term" value="P:piRNA processing"/>
    <property type="evidence" value="ECO:0000318"/>
    <property type="project" value="GO_Central"/>
</dbReference>
<evidence type="ECO:0000313" key="6">
    <source>
        <dbReference type="Proteomes" id="UP000001646"/>
    </source>
</evidence>
<sequence>MGTVASERSYWNGLTMLQKVALALGIPASGAILYILYRRYRESKEERITFVGEEDMQVSLKVPKEAVKFIIGRQGAQIKQLRKDTQARIDVDMDESSEERLIRIWGSPVQVCTAKAAIHQILVESLPVQEKIKVPRRAIGRIIGRGGETVRAICKNTGAKVECGSKSSTQEGEEALLLIRTITVSGTRKEVDAAKHLIMEKLSEEEAFQRKLSQSASVRFLHKQSLGKRQEGVAKDQSGLPHLERELLPSQVPNLQPGEGAGERIPEHPSDVGQELRSEDASPEDSLSAASAFEVPSPDFSFHANELLEVYVSASESPNHFWIQIIGSRALQLNKLISEMTQYYGSGDCLPELPAAHVGDLVAARHSDDSCWYRAKVLDILENKNLDLYYVDFGDNGEAPLEKLRPLRSDFLSLPFQAIECSLAGVAPAGGRWEEAALNEFDRLTHCAEWKLLVAKICSYVPSGSTTWPHVRLYDTSTDQVRGACSAQCFPRCNGSSPFEDLMIQDCRVVVCLLGCVAMFQKYSLLTFRPHLWQASSEAVRHG</sequence>
<dbReference type="GO" id="GO:0030719">
    <property type="term" value="P:P granule organization"/>
    <property type="evidence" value="ECO:0000318"/>
    <property type="project" value="GO_Central"/>
</dbReference>
<evidence type="ECO:0000256" key="2">
    <source>
        <dbReference type="SAM" id="MobiDB-lite"/>
    </source>
</evidence>
<feature type="transmembrane region" description="Helical" evidence="3">
    <location>
        <begin position="20"/>
        <end position="37"/>
    </location>
</feature>
<dbReference type="InterPro" id="IPR004088">
    <property type="entry name" value="KH_dom_type_1"/>
</dbReference>
<reference evidence="5" key="3">
    <citation type="submission" date="2025-09" db="UniProtKB">
        <authorList>
            <consortium name="Ensembl"/>
        </authorList>
    </citation>
    <scope>IDENTIFICATION</scope>
</reference>
<proteinExistence type="predicted"/>
<dbReference type="GO" id="GO:0003723">
    <property type="term" value="F:RNA binding"/>
    <property type="evidence" value="ECO:0007669"/>
    <property type="project" value="UniProtKB-UniRule"/>
</dbReference>
<dbReference type="PROSITE" id="PS50304">
    <property type="entry name" value="TUDOR"/>
    <property type="match status" value="1"/>
</dbReference>
<dbReference type="InterPro" id="IPR047380">
    <property type="entry name" value="TDRD2-like_tudor"/>
</dbReference>
<dbReference type="SMART" id="SM00322">
    <property type="entry name" value="KH"/>
    <property type="match status" value="2"/>
</dbReference>